<dbReference type="SUPFAM" id="SSF48264">
    <property type="entry name" value="Cytochrome P450"/>
    <property type="match status" value="1"/>
</dbReference>
<feature type="region of interest" description="Disordered" evidence="1">
    <location>
        <begin position="1"/>
        <end position="38"/>
    </location>
</feature>
<gene>
    <name evidence="2" type="ORF">VNI00_009194</name>
</gene>
<dbReference type="Gene3D" id="1.10.630.10">
    <property type="entry name" value="Cytochrome P450"/>
    <property type="match status" value="1"/>
</dbReference>
<evidence type="ECO:0000313" key="2">
    <source>
        <dbReference type="EMBL" id="KAK7041604.1"/>
    </source>
</evidence>
<accession>A0AAW0CSP1</accession>
<feature type="compositionally biased region" description="Basic and acidic residues" evidence="1">
    <location>
        <begin position="16"/>
        <end position="27"/>
    </location>
</feature>
<dbReference type="GO" id="GO:0005506">
    <property type="term" value="F:iron ion binding"/>
    <property type="evidence" value="ECO:0007669"/>
    <property type="project" value="InterPro"/>
</dbReference>
<dbReference type="InterPro" id="IPR036396">
    <property type="entry name" value="Cyt_P450_sf"/>
</dbReference>
<dbReference type="GO" id="GO:0016705">
    <property type="term" value="F:oxidoreductase activity, acting on paired donors, with incorporation or reduction of molecular oxygen"/>
    <property type="evidence" value="ECO:0007669"/>
    <property type="project" value="InterPro"/>
</dbReference>
<dbReference type="GO" id="GO:0004497">
    <property type="term" value="F:monooxygenase activity"/>
    <property type="evidence" value="ECO:0007669"/>
    <property type="project" value="InterPro"/>
</dbReference>
<evidence type="ECO:0000313" key="3">
    <source>
        <dbReference type="Proteomes" id="UP001383192"/>
    </source>
</evidence>
<protein>
    <submittedName>
        <fullName evidence="2">Uncharacterized protein</fullName>
    </submittedName>
</protein>
<name>A0AAW0CSP1_9AGAR</name>
<dbReference type="EMBL" id="JAYKXP010000033">
    <property type="protein sequence ID" value="KAK7041604.1"/>
    <property type="molecule type" value="Genomic_DNA"/>
</dbReference>
<sequence length="106" mass="11684">MNHDVTIYGPDGGQFRPERFLNEDGTHKPSPPDSKEEGRHLANNALYTFGIALWAMHLESGEAGGTIDTNDVGAGIMSNAPRFTLLTKPRFSEVLDLLKLAKDEWS</sequence>
<reference evidence="2 3" key="1">
    <citation type="submission" date="2024-01" db="EMBL/GenBank/DDBJ databases">
        <title>A draft genome for a cacao thread blight-causing isolate of Paramarasmius palmivorus.</title>
        <authorList>
            <person name="Baruah I.K."/>
            <person name="Bukari Y."/>
            <person name="Amoako-Attah I."/>
            <person name="Meinhardt L.W."/>
            <person name="Bailey B.A."/>
            <person name="Cohen S.P."/>
        </authorList>
    </citation>
    <scope>NUCLEOTIDE SEQUENCE [LARGE SCALE GENOMIC DNA]</scope>
    <source>
        <strain evidence="2 3">GH-12</strain>
    </source>
</reference>
<comment type="caution">
    <text evidence="2">The sequence shown here is derived from an EMBL/GenBank/DDBJ whole genome shotgun (WGS) entry which is preliminary data.</text>
</comment>
<dbReference type="GO" id="GO:0020037">
    <property type="term" value="F:heme binding"/>
    <property type="evidence" value="ECO:0007669"/>
    <property type="project" value="InterPro"/>
</dbReference>
<evidence type="ECO:0000256" key="1">
    <source>
        <dbReference type="SAM" id="MobiDB-lite"/>
    </source>
</evidence>
<dbReference type="Proteomes" id="UP001383192">
    <property type="component" value="Unassembled WGS sequence"/>
</dbReference>
<proteinExistence type="predicted"/>
<keyword evidence="3" id="KW-1185">Reference proteome</keyword>
<organism evidence="2 3">
    <name type="scientific">Paramarasmius palmivorus</name>
    <dbReference type="NCBI Taxonomy" id="297713"/>
    <lineage>
        <taxon>Eukaryota</taxon>
        <taxon>Fungi</taxon>
        <taxon>Dikarya</taxon>
        <taxon>Basidiomycota</taxon>
        <taxon>Agaricomycotina</taxon>
        <taxon>Agaricomycetes</taxon>
        <taxon>Agaricomycetidae</taxon>
        <taxon>Agaricales</taxon>
        <taxon>Marasmiineae</taxon>
        <taxon>Marasmiaceae</taxon>
        <taxon>Paramarasmius</taxon>
    </lineage>
</organism>
<dbReference type="AlphaFoldDB" id="A0AAW0CSP1"/>